<dbReference type="PROSITE" id="PS51257">
    <property type="entry name" value="PROKAR_LIPOPROTEIN"/>
    <property type="match status" value="1"/>
</dbReference>
<dbReference type="AlphaFoldDB" id="A0A098AV40"/>
<reference evidence="5 6" key="2">
    <citation type="submission" date="2015-12" db="EMBL/GenBank/DDBJ databases">
        <title>Draft Genome Sequence of Desulfitobacterium hafniense Strain DH, a Sulfate-reducing Bacterium Isolated from Paddy Soils.</title>
        <authorList>
            <person name="Bao P."/>
            <person name="Zhang X."/>
            <person name="Li G."/>
        </authorList>
    </citation>
    <scope>NUCLEOTIDE SEQUENCE [LARGE SCALE GENOMIC DNA]</scope>
    <source>
        <strain evidence="5 6">DH</strain>
    </source>
</reference>
<feature type="signal peptide" evidence="2">
    <location>
        <begin position="1"/>
        <end position="23"/>
    </location>
</feature>
<dbReference type="PANTHER" id="PTHR30535:SF34">
    <property type="entry name" value="MOLYBDATE-BINDING PROTEIN MOLA"/>
    <property type="match status" value="1"/>
</dbReference>
<dbReference type="CDD" id="cd01147">
    <property type="entry name" value="HemV-2"/>
    <property type="match status" value="1"/>
</dbReference>
<dbReference type="SUPFAM" id="SSF53807">
    <property type="entry name" value="Helical backbone' metal receptor"/>
    <property type="match status" value="1"/>
</dbReference>
<feature type="domain" description="Fe/B12 periplasmic-binding" evidence="3">
    <location>
        <begin position="60"/>
        <end position="333"/>
    </location>
</feature>
<evidence type="ECO:0000256" key="2">
    <source>
        <dbReference type="SAM" id="SignalP"/>
    </source>
</evidence>
<reference evidence="4" key="1">
    <citation type="submission" date="2014-07" db="EMBL/GenBank/DDBJ databases">
        <authorList>
            <person name="Hornung V.Bastian."/>
        </authorList>
    </citation>
    <scope>NUCLEOTIDE SEQUENCE</scope>
    <source>
        <strain evidence="4">PCE-S</strain>
    </source>
</reference>
<dbReference type="PANTHER" id="PTHR30535">
    <property type="entry name" value="VITAMIN B12-BINDING PROTEIN"/>
    <property type="match status" value="1"/>
</dbReference>
<dbReference type="EMBL" id="LOCK01000021">
    <property type="protein sequence ID" value="KTE91670.1"/>
    <property type="molecule type" value="Genomic_DNA"/>
</dbReference>
<keyword evidence="2" id="KW-0732">Signal</keyword>
<name>A0A098AV40_DESHA</name>
<comment type="similarity">
    <text evidence="1">Belongs to the bacterial solute-binding protein 8 family.</text>
</comment>
<feature type="chain" id="PRO_5038290380" evidence="2">
    <location>
        <begin position="24"/>
        <end position="373"/>
    </location>
</feature>
<sequence length="373" mass="40867">MRKWLLFLMIPMLILMGCTSQVSQSSGQTDGGKENSAEKSTQVITDMMGRDVEVPTKINSIICTGAGALRLIAYAQATDLVIGIEDTDKSGVIGRPYNYVYHDQFKDLPSIGKGGGRGYTAYEEQIIALQPDVIFCSYTSDALDQLAVKTGIPVVSTAIQGNLFEENTVQSLKLIGEILGREERCAEVIAYLDQYEADLNNRTKDIPEADKPTVYAGAISNQGGRGFAGTYGGLGPLKAIHISGVADEVGKKEGFEVDWEQIQVWDPDIIFLDPGNLSLVNEEYVKKPDYFNSLRGVKEGNVYSIISFNNYTTNIEMAIADAYYAGKVLFPEKFADIDIEAKTDEIFEKFLGKGIYTEMKEAGLAFGKITLGQ</sequence>
<protein>
    <submittedName>
        <fullName evidence="5">ABC transporter substrate-binding protein</fullName>
    </submittedName>
    <submittedName>
        <fullName evidence="4">Periplasmic binding protein</fullName>
    </submittedName>
</protein>
<evidence type="ECO:0000256" key="1">
    <source>
        <dbReference type="ARBA" id="ARBA00008814"/>
    </source>
</evidence>
<dbReference type="RefSeq" id="WP_005810346.1">
    <property type="nucleotide sequence ID" value="NZ_CABKQQ010000025.1"/>
</dbReference>
<accession>A0A098AV40</accession>
<dbReference type="InterPro" id="IPR002491">
    <property type="entry name" value="ABC_transptr_periplasmic_BD"/>
</dbReference>
<dbReference type="Gene3D" id="3.40.50.1980">
    <property type="entry name" value="Nitrogenase molybdenum iron protein domain"/>
    <property type="match status" value="2"/>
</dbReference>
<dbReference type="PROSITE" id="PS50983">
    <property type="entry name" value="FE_B12_PBP"/>
    <property type="match status" value="1"/>
</dbReference>
<evidence type="ECO:0000259" key="3">
    <source>
        <dbReference type="PROSITE" id="PS50983"/>
    </source>
</evidence>
<gene>
    <name evidence="5" type="ORF">AT727_21370</name>
    <name evidence="4" type="ORF">DPCES_0497</name>
</gene>
<dbReference type="OrthoDB" id="9787830at2"/>
<dbReference type="Proteomes" id="UP000054623">
    <property type="component" value="Unassembled WGS sequence"/>
</dbReference>
<organism evidence="4">
    <name type="scientific">Desulfitobacterium hafniense</name>
    <name type="common">Desulfitobacterium frappieri</name>
    <dbReference type="NCBI Taxonomy" id="49338"/>
    <lineage>
        <taxon>Bacteria</taxon>
        <taxon>Bacillati</taxon>
        <taxon>Bacillota</taxon>
        <taxon>Clostridia</taxon>
        <taxon>Eubacteriales</taxon>
        <taxon>Desulfitobacteriaceae</taxon>
        <taxon>Desulfitobacterium</taxon>
    </lineage>
</organism>
<evidence type="ECO:0000313" key="4">
    <source>
        <dbReference type="EMBL" id="CDX00384.1"/>
    </source>
</evidence>
<proteinExistence type="inferred from homology"/>
<dbReference type="InterPro" id="IPR050902">
    <property type="entry name" value="ABC_Transporter_SBP"/>
</dbReference>
<evidence type="ECO:0000313" key="5">
    <source>
        <dbReference type="EMBL" id="KTE91670.1"/>
    </source>
</evidence>
<dbReference type="EMBL" id="LK996017">
    <property type="protein sequence ID" value="CDX00384.1"/>
    <property type="molecule type" value="Genomic_DNA"/>
</dbReference>
<dbReference type="PATRIC" id="fig|49338.4.peg.529"/>
<evidence type="ECO:0000313" key="6">
    <source>
        <dbReference type="Proteomes" id="UP000054623"/>
    </source>
</evidence>
<dbReference type="Pfam" id="PF01497">
    <property type="entry name" value="Peripla_BP_2"/>
    <property type="match status" value="1"/>
</dbReference>